<dbReference type="AlphaFoldDB" id="A0A7X0Y697"/>
<name>A0A7X0Y697_9LIST</name>
<accession>A0A7X0Y697</accession>
<proteinExistence type="predicted"/>
<evidence type="ECO:0000313" key="2">
    <source>
        <dbReference type="Proteomes" id="UP000535908"/>
    </source>
</evidence>
<protein>
    <submittedName>
        <fullName evidence="1">Uncharacterized protein</fullName>
    </submittedName>
</protein>
<reference evidence="1 2" key="1">
    <citation type="submission" date="2020-03" db="EMBL/GenBank/DDBJ databases">
        <title>Soil Listeria distribution.</title>
        <authorList>
            <person name="Liao J."/>
            <person name="Wiedmann M."/>
        </authorList>
    </citation>
    <scope>NUCLEOTIDE SEQUENCE [LARGE SCALE GENOMIC DNA]</scope>
    <source>
        <strain evidence="1 2">FSL L7-0741</strain>
    </source>
</reference>
<sequence>MTECYKIAKGDEFYEDAEKIHHQDWKAFSEEVSDLLGFEAKGNIAFNRKKLLVKESALEEFKPEWVSMFKLGGGEYLTPKVSQKQLIDDYAALREKYNMDMNFNLLLMFSEFSGGAEIIFDFDDSGFVYMELDKKQGEEVHKRYTVITEIEFAERKLESLKYKKESVK</sequence>
<dbReference type="Proteomes" id="UP000535908">
    <property type="component" value="Unassembled WGS sequence"/>
</dbReference>
<evidence type="ECO:0000313" key="1">
    <source>
        <dbReference type="EMBL" id="MBC1937791.1"/>
    </source>
</evidence>
<gene>
    <name evidence="1" type="ORF">HCA69_15585</name>
</gene>
<organism evidence="1 2">
    <name type="scientific">Listeria grandensis</name>
    <dbReference type="NCBI Taxonomy" id="1494963"/>
    <lineage>
        <taxon>Bacteria</taxon>
        <taxon>Bacillati</taxon>
        <taxon>Bacillota</taxon>
        <taxon>Bacilli</taxon>
        <taxon>Bacillales</taxon>
        <taxon>Listeriaceae</taxon>
        <taxon>Listeria</taxon>
    </lineage>
</organism>
<comment type="caution">
    <text evidence="1">The sequence shown here is derived from an EMBL/GenBank/DDBJ whole genome shotgun (WGS) entry which is preliminary data.</text>
</comment>
<dbReference type="EMBL" id="JAARWN010000024">
    <property type="protein sequence ID" value="MBC1937791.1"/>
    <property type="molecule type" value="Genomic_DNA"/>
</dbReference>
<dbReference type="RefSeq" id="WP_185527837.1">
    <property type="nucleotide sequence ID" value="NZ_JAARWN010000024.1"/>
</dbReference>